<organism evidence="1 2">
    <name type="scientific">Senna tora</name>
    <dbReference type="NCBI Taxonomy" id="362788"/>
    <lineage>
        <taxon>Eukaryota</taxon>
        <taxon>Viridiplantae</taxon>
        <taxon>Streptophyta</taxon>
        <taxon>Embryophyta</taxon>
        <taxon>Tracheophyta</taxon>
        <taxon>Spermatophyta</taxon>
        <taxon>Magnoliopsida</taxon>
        <taxon>eudicotyledons</taxon>
        <taxon>Gunneridae</taxon>
        <taxon>Pentapetalae</taxon>
        <taxon>rosids</taxon>
        <taxon>fabids</taxon>
        <taxon>Fabales</taxon>
        <taxon>Fabaceae</taxon>
        <taxon>Caesalpinioideae</taxon>
        <taxon>Cassia clade</taxon>
        <taxon>Senna</taxon>
    </lineage>
</organism>
<dbReference type="EMBL" id="JAAIUW010000012">
    <property type="protein sequence ID" value="KAF7808123.1"/>
    <property type="molecule type" value="Genomic_DNA"/>
</dbReference>
<proteinExistence type="predicted"/>
<accession>A0A834SRV2</accession>
<comment type="caution">
    <text evidence="1">The sequence shown here is derived from an EMBL/GenBank/DDBJ whole genome shotgun (WGS) entry which is preliminary data.</text>
</comment>
<gene>
    <name evidence="1" type="ORF">G2W53_040284</name>
</gene>
<evidence type="ECO:0000313" key="1">
    <source>
        <dbReference type="EMBL" id="KAF7808123.1"/>
    </source>
</evidence>
<reference evidence="1" key="1">
    <citation type="submission" date="2020-09" db="EMBL/GenBank/DDBJ databases">
        <title>Genome-Enabled Discovery of Anthraquinone Biosynthesis in Senna tora.</title>
        <authorList>
            <person name="Kang S.-H."/>
            <person name="Pandey R.P."/>
            <person name="Lee C.-M."/>
            <person name="Sim J.-S."/>
            <person name="Jeong J.-T."/>
            <person name="Choi B.-S."/>
            <person name="Jung M."/>
            <person name="Ginzburg D."/>
            <person name="Zhao K."/>
            <person name="Won S.Y."/>
            <person name="Oh T.-J."/>
            <person name="Yu Y."/>
            <person name="Kim N.-H."/>
            <person name="Lee O.R."/>
            <person name="Lee T.-H."/>
            <person name="Bashyal P."/>
            <person name="Kim T.-S."/>
            <person name="Lee W.-H."/>
            <person name="Kawkins C."/>
            <person name="Kim C.-K."/>
            <person name="Kim J.S."/>
            <person name="Ahn B.O."/>
            <person name="Rhee S.Y."/>
            <person name="Sohng J.K."/>
        </authorList>
    </citation>
    <scope>NUCLEOTIDE SEQUENCE</scope>
    <source>
        <tissue evidence="1">Leaf</tissue>
    </source>
</reference>
<keyword evidence="2" id="KW-1185">Reference proteome</keyword>
<name>A0A834SRV2_9FABA</name>
<evidence type="ECO:0000313" key="2">
    <source>
        <dbReference type="Proteomes" id="UP000634136"/>
    </source>
</evidence>
<dbReference type="AlphaFoldDB" id="A0A834SRV2"/>
<protein>
    <submittedName>
        <fullName evidence="1">Uncharacterized protein</fullName>
    </submittedName>
</protein>
<sequence length="110" mass="12949">MEEHKKYKFKRVVAQVSKKYRFALYMGIRVDLRLEWGSWSHGSEPNRSLRVVFGNPSGFNARMGLVIALKVSQVMSKPILNWKSRWNLKTTQEVQFERVVAQVSQTYHFT</sequence>
<dbReference type="Proteomes" id="UP000634136">
    <property type="component" value="Unassembled WGS sequence"/>
</dbReference>